<keyword evidence="4" id="KW-1185">Reference proteome</keyword>
<protein>
    <recommendedName>
        <fullName evidence="2">RNase H type-1 domain-containing protein</fullName>
    </recommendedName>
</protein>
<dbReference type="Pfam" id="PF00075">
    <property type="entry name" value="RNase_H"/>
    <property type="match status" value="1"/>
</dbReference>
<feature type="domain" description="RNase H type-1" evidence="2">
    <location>
        <begin position="105"/>
        <end position="238"/>
    </location>
</feature>
<accession>A0ABD1KVC4</accession>
<dbReference type="CDD" id="cd09276">
    <property type="entry name" value="Rnase_HI_RT_non_LTR"/>
    <property type="match status" value="1"/>
</dbReference>
<dbReference type="InterPro" id="IPR036397">
    <property type="entry name" value="RNaseH_sf"/>
</dbReference>
<dbReference type="EMBL" id="JBHFQA010000002">
    <property type="protein sequence ID" value="KAL2102951.1"/>
    <property type="molecule type" value="Genomic_DNA"/>
</dbReference>
<evidence type="ECO:0000256" key="1">
    <source>
        <dbReference type="SAM" id="MobiDB-lite"/>
    </source>
</evidence>
<gene>
    <name evidence="3" type="ORF">ACEWY4_002119</name>
</gene>
<organism evidence="3 4">
    <name type="scientific">Coilia grayii</name>
    <name type="common">Gray's grenadier anchovy</name>
    <dbReference type="NCBI Taxonomy" id="363190"/>
    <lineage>
        <taxon>Eukaryota</taxon>
        <taxon>Metazoa</taxon>
        <taxon>Chordata</taxon>
        <taxon>Craniata</taxon>
        <taxon>Vertebrata</taxon>
        <taxon>Euteleostomi</taxon>
        <taxon>Actinopterygii</taxon>
        <taxon>Neopterygii</taxon>
        <taxon>Teleostei</taxon>
        <taxon>Clupei</taxon>
        <taxon>Clupeiformes</taxon>
        <taxon>Clupeoidei</taxon>
        <taxon>Engraulidae</taxon>
        <taxon>Coilinae</taxon>
        <taxon>Coilia</taxon>
    </lineage>
</organism>
<proteinExistence type="predicted"/>
<dbReference type="PROSITE" id="PS50879">
    <property type="entry name" value="RNASE_H_1"/>
    <property type="match status" value="1"/>
</dbReference>
<dbReference type="Proteomes" id="UP001591681">
    <property type="component" value="Unassembled WGS sequence"/>
</dbReference>
<dbReference type="SUPFAM" id="SSF53098">
    <property type="entry name" value="Ribonuclease H-like"/>
    <property type="match status" value="1"/>
</dbReference>
<evidence type="ECO:0000313" key="3">
    <source>
        <dbReference type="EMBL" id="KAL2102951.1"/>
    </source>
</evidence>
<dbReference type="InterPro" id="IPR012337">
    <property type="entry name" value="RNaseH-like_sf"/>
</dbReference>
<evidence type="ECO:0000313" key="4">
    <source>
        <dbReference type="Proteomes" id="UP001591681"/>
    </source>
</evidence>
<dbReference type="AlphaFoldDB" id="A0ABD1KVC4"/>
<sequence>MSMVVRFEGGGIKNLDPLKLTKILKNQVGVINNARVLDDGNLLIGCASEEQVAKAFKLQDVGKAKVIKVVRLDVPDIDLLLLQLKEKDPEVELVYSFYCRVEDRYGDCILIFMDGSKDQDTGVTGAAFLVQGMNVQDSKRTSDQLSVFTVELYAILMAVQWTRQLQGQKVLICSDSVSALKSLGKGISRARQDLVYEILLALKDVERRGVQVSFLWVPAHVGIRMNEKVDKLAKKATERESVEVDLSLSKSEGKSIVWQRCLLKWQQLWEQDSKGRHLFSIYSKVTDSGNVCLSGKRKEGVIFTRLKIGHTCLNGTLFIMGKHQDGLCSCQQVETVHHVLLSCRPDMSKVRPAGQVRPAGSFPPARGRAITTHAE</sequence>
<name>A0ABD1KVC4_9TELE</name>
<feature type="region of interest" description="Disordered" evidence="1">
    <location>
        <begin position="352"/>
        <end position="375"/>
    </location>
</feature>
<comment type="caution">
    <text evidence="3">The sequence shown here is derived from an EMBL/GenBank/DDBJ whole genome shotgun (WGS) entry which is preliminary data.</text>
</comment>
<reference evidence="3 4" key="1">
    <citation type="submission" date="2024-09" db="EMBL/GenBank/DDBJ databases">
        <title>A chromosome-level genome assembly of Gray's grenadier anchovy, Coilia grayii.</title>
        <authorList>
            <person name="Fu Z."/>
        </authorList>
    </citation>
    <scope>NUCLEOTIDE SEQUENCE [LARGE SCALE GENOMIC DNA]</scope>
    <source>
        <strain evidence="3">G4</strain>
        <tissue evidence="3">Muscle</tissue>
    </source>
</reference>
<dbReference type="Gene3D" id="3.30.420.10">
    <property type="entry name" value="Ribonuclease H-like superfamily/Ribonuclease H"/>
    <property type="match status" value="1"/>
</dbReference>
<dbReference type="InterPro" id="IPR002156">
    <property type="entry name" value="RNaseH_domain"/>
</dbReference>
<evidence type="ECO:0000259" key="2">
    <source>
        <dbReference type="PROSITE" id="PS50879"/>
    </source>
</evidence>